<gene>
    <name evidence="2" type="ORF">UFOPK3752_01988</name>
    <name evidence="3" type="ORF">UFOPK4150_02014</name>
</gene>
<name>A0A6J7SB26_9ZZZZ</name>
<keyword evidence="1" id="KW-0812">Transmembrane</keyword>
<accession>A0A6J7SB26</accession>
<feature type="transmembrane region" description="Helical" evidence="1">
    <location>
        <begin position="36"/>
        <end position="58"/>
    </location>
</feature>
<keyword evidence="1" id="KW-0472">Membrane</keyword>
<dbReference type="AlphaFoldDB" id="A0A6J7SB26"/>
<evidence type="ECO:0000313" key="3">
    <source>
        <dbReference type="EMBL" id="CAB5038445.1"/>
    </source>
</evidence>
<feature type="transmembrane region" description="Helical" evidence="1">
    <location>
        <begin position="112"/>
        <end position="131"/>
    </location>
</feature>
<feature type="transmembrane region" description="Helical" evidence="1">
    <location>
        <begin position="79"/>
        <end position="100"/>
    </location>
</feature>
<dbReference type="EMBL" id="CAFBND010000114">
    <property type="protein sequence ID" value="CAB4956323.1"/>
    <property type="molecule type" value="Genomic_DNA"/>
</dbReference>
<reference evidence="3" key="1">
    <citation type="submission" date="2020-05" db="EMBL/GenBank/DDBJ databases">
        <authorList>
            <person name="Chiriac C."/>
            <person name="Salcher M."/>
            <person name="Ghai R."/>
            <person name="Kavagutti S V."/>
        </authorList>
    </citation>
    <scope>NUCLEOTIDE SEQUENCE</scope>
</reference>
<feature type="transmembrane region" description="Helical" evidence="1">
    <location>
        <begin position="138"/>
        <end position="157"/>
    </location>
</feature>
<protein>
    <submittedName>
        <fullName evidence="3">Unannotated protein</fullName>
    </submittedName>
</protein>
<feature type="transmembrane region" description="Helical" evidence="1">
    <location>
        <begin position="210"/>
        <end position="227"/>
    </location>
</feature>
<dbReference type="EMBL" id="CAFBPU010000054">
    <property type="protein sequence ID" value="CAB5038445.1"/>
    <property type="molecule type" value="Genomic_DNA"/>
</dbReference>
<feature type="transmembrane region" description="Helical" evidence="1">
    <location>
        <begin position="395"/>
        <end position="413"/>
    </location>
</feature>
<keyword evidence="1" id="KW-1133">Transmembrane helix</keyword>
<evidence type="ECO:0000256" key="1">
    <source>
        <dbReference type="SAM" id="Phobius"/>
    </source>
</evidence>
<evidence type="ECO:0000313" key="2">
    <source>
        <dbReference type="EMBL" id="CAB4956323.1"/>
    </source>
</evidence>
<proteinExistence type="predicted"/>
<organism evidence="3">
    <name type="scientific">freshwater metagenome</name>
    <dbReference type="NCBI Taxonomy" id="449393"/>
    <lineage>
        <taxon>unclassified sequences</taxon>
        <taxon>metagenomes</taxon>
        <taxon>ecological metagenomes</taxon>
    </lineage>
</organism>
<sequence length="439" mass="47010">MAALLVLVEGILLALQWAAAGRTSQPLASIFRSQAIFWGLAFVVVPTAMLLVTPPASFGDAFVDERIVAIGYEAGLTTVMWIVLAGQATFTALTWAYVRFRGTADIATPQNVTAAGLFLAFLVGVALRASWLAGIDSALLEALLPLGTVVSTIVLIYERQAGWPFRFLRVAVVVGEIVWSIEFASKTPVIAVAVALVIRFSWNANHRLKWWRITALGVLSLVGFFAIQTVKTEVSTRIEVAKAADTYPAVVGPAMPLLIRFDLAHAVADVAFLAPGSWIDAPEYLSRLWSEVVPRTVGSGKDDLTPGQRWAREVRAQTLGQPKTTVALAEGPIAEGYAVAGLVGVITLVSAVFTATIFTGFLLKRRSPFLLAWGASIISQPILFERGILGLAGGLVRGCEIAAVLLVIFWLAHSLTRSQSVHRGSHVERTSRVAESAGA</sequence>
<feature type="transmembrane region" description="Helical" evidence="1">
    <location>
        <begin position="177"/>
        <end position="198"/>
    </location>
</feature>
<feature type="transmembrane region" description="Helical" evidence="1">
    <location>
        <begin position="337"/>
        <end position="363"/>
    </location>
</feature>